<dbReference type="GO" id="GO:0016811">
    <property type="term" value="F:hydrolase activity, acting on carbon-nitrogen (but not peptide) bonds, in linear amides"/>
    <property type="evidence" value="ECO:0007669"/>
    <property type="project" value="TreeGrafter"/>
</dbReference>
<dbReference type="EMBL" id="JAEUBE010000366">
    <property type="protein sequence ID" value="KAH3663514.1"/>
    <property type="molecule type" value="Genomic_DNA"/>
</dbReference>
<dbReference type="AlphaFoldDB" id="A0A9P8T2T5"/>
<gene>
    <name evidence="4" type="ORF">OGAPHI_004915</name>
</gene>
<reference evidence="4" key="2">
    <citation type="submission" date="2021-01" db="EMBL/GenBank/DDBJ databases">
        <authorList>
            <person name="Schikora-Tamarit M.A."/>
        </authorList>
    </citation>
    <scope>NUCLEOTIDE SEQUENCE</scope>
    <source>
        <strain evidence="4">CBS6075</strain>
    </source>
</reference>
<feature type="domain" description="CN hydrolase" evidence="3">
    <location>
        <begin position="182"/>
        <end position="466"/>
    </location>
</feature>
<evidence type="ECO:0000313" key="5">
    <source>
        <dbReference type="Proteomes" id="UP000769157"/>
    </source>
</evidence>
<accession>A0A9P8T2T5</accession>
<dbReference type="InterPro" id="IPR036526">
    <property type="entry name" value="C-N_Hydrolase_sf"/>
</dbReference>
<dbReference type="InterPro" id="IPR003010">
    <property type="entry name" value="C-N_Hydrolase"/>
</dbReference>
<dbReference type="PANTHER" id="PTHR43674">
    <property type="entry name" value="NITRILASE C965.09-RELATED"/>
    <property type="match status" value="1"/>
</dbReference>
<dbReference type="Pfam" id="PF00795">
    <property type="entry name" value="CN_hydrolase"/>
    <property type="match status" value="1"/>
</dbReference>
<evidence type="ECO:0000256" key="1">
    <source>
        <dbReference type="ARBA" id="ARBA00022801"/>
    </source>
</evidence>
<reference evidence="4" key="1">
    <citation type="journal article" date="2021" name="Open Biol.">
        <title>Shared evolutionary footprints suggest mitochondrial oxidative damage underlies multiple complex I losses in fungi.</title>
        <authorList>
            <person name="Schikora-Tamarit M.A."/>
            <person name="Marcet-Houben M."/>
            <person name="Nosek J."/>
            <person name="Gabaldon T."/>
        </authorList>
    </citation>
    <scope>NUCLEOTIDE SEQUENCE</scope>
    <source>
        <strain evidence="4">CBS6075</strain>
    </source>
</reference>
<dbReference type="InterPro" id="IPR050345">
    <property type="entry name" value="Aliph_Amidase/BUP"/>
</dbReference>
<dbReference type="PROSITE" id="PS50263">
    <property type="entry name" value="CN_HYDROLASE"/>
    <property type="match status" value="1"/>
</dbReference>
<keyword evidence="5" id="KW-1185">Reference proteome</keyword>
<evidence type="ECO:0000313" key="4">
    <source>
        <dbReference type="EMBL" id="KAH3663514.1"/>
    </source>
</evidence>
<feature type="compositionally biased region" description="Polar residues" evidence="2">
    <location>
        <begin position="79"/>
        <end position="88"/>
    </location>
</feature>
<feature type="region of interest" description="Disordered" evidence="2">
    <location>
        <begin position="70"/>
        <end position="110"/>
    </location>
</feature>
<comment type="caution">
    <text evidence="4">The sequence shown here is derived from an EMBL/GenBank/DDBJ whole genome shotgun (WGS) entry which is preliminary data.</text>
</comment>
<proteinExistence type="predicted"/>
<dbReference type="RefSeq" id="XP_046059850.1">
    <property type="nucleotide sequence ID" value="XM_046206044.1"/>
</dbReference>
<dbReference type="Proteomes" id="UP000769157">
    <property type="component" value="Unassembled WGS sequence"/>
</dbReference>
<dbReference type="Gene3D" id="3.60.110.10">
    <property type="entry name" value="Carbon-nitrogen hydrolase"/>
    <property type="match status" value="1"/>
</dbReference>
<keyword evidence="1" id="KW-0378">Hydrolase</keyword>
<name>A0A9P8T2T5_9ASCO</name>
<evidence type="ECO:0000256" key="2">
    <source>
        <dbReference type="SAM" id="MobiDB-lite"/>
    </source>
</evidence>
<dbReference type="OrthoDB" id="10250282at2759"/>
<dbReference type="SUPFAM" id="SSF56317">
    <property type="entry name" value="Carbon-nitrogen hydrolase"/>
    <property type="match status" value="1"/>
</dbReference>
<organism evidence="4 5">
    <name type="scientific">Ogataea philodendri</name>
    <dbReference type="NCBI Taxonomy" id="1378263"/>
    <lineage>
        <taxon>Eukaryota</taxon>
        <taxon>Fungi</taxon>
        <taxon>Dikarya</taxon>
        <taxon>Ascomycota</taxon>
        <taxon>Saccharomycotina</taxon>
        <taxon>Pichiomycetes</taxon>
        <taxon>Pichiales</taxon>
        <taxon>Pichiaceae</taxon>
        <taxon>Ogataea</taxon>
    </lineage>
</organism>
<sequence>MSCSAGVQILAEGETLIDSYWCSLPTMSPKISSQMPLSKSRFLGSVASVFGLFSSKTDLPLSYRSKAGEETADLMEGNDGTSGDNTEVGSVKDDNETTCGLSTDESTSDEVSEMIDVPAASGAESLFLCLLKGGTLSVNSHFQFILAHSRHGGSPSRTHPERRLRHLSHGRTLRDLYGLCGFPMKTVGRIDIDTPYEEVIERMIKLLDEAHANGVKLVNFPELTFTTFFPRYVFPFGPELDKWYQSGEVTEFDPFKPFFEKAKEYEIAVCVGYAELTEEKEHFNTSVFVDQKGNSINKYRKMHLPGDKEPLENVPWQHLEKRYFLEGNYNWTAFRWPGTGTGNGGPVVGQLICNDRRWAESWRILGLQGAEIVCIGFNTPVSNKADSDGQMVNADANEEMASFHNDICLQYNSYNNCCYSLCSARTGVDDGKYSLIGGSTIVDPEGVILAKTKTHDDELIWTEVDLDRCYPPRGRIFNFERHRRPDQYKRIVEQKGVIYPPPQLWKPLLTVSNKTGCVFFAHAGAEVTRLFCSTQNHSAVQWTWNHKPEPAICQLVRDGFLAVRTVLGSFHQQGLAPDRERGWVVATTVLQSTARTIDNNVPWEHLCHLLQRAKAFLDKFHAEEHLQSSL</sequence>
<protein>
    <recommendedName>
        <fullName evidence="3">CN hydrolase domain-containing protein</fullName>
    </recommendedName>
</protein>
<dbReference type="GeneID" id="70236879"/>
<evidence type="ECO:0000259" key="3">
    <source>
        <dbReference type="PROSITE" id="PS50263"/>
    </source>
</evidence>
<dbReference type="PANTHER" id="PTHR43674:SF12">
    <property type="entry name" value="NITRILASE C965.09-RELATED"/>
    <property type="match status" value="1"/>
</dbReference>